<dbReference type="InterPro" id="IPR011877">
    <property type="entry name" value="Ribokinase"/>
</dbReference>
<keyword evidence="15" id="KW-1185">Reference proteome</keyword>
<feature type="binding site" evidence="12">
    <location>
        <begin position="18"/>
        <end position="20"/>
    </location>
    <ligand>
        <name>substrate</name>
    </ligand>
</feature>
<comment type="catalytic activity">
    <reaction evidence="12">
        <text>D-ribose + ATP = D-ribose 5-phosphate + ADP + H(+)</text>
        <dbReference type="Rhea" id="RHEA:13697"/>
        <dbReference type="ChEBI" id="CHEBI:15378"/>
        <dbReference type="ChEBI" id="CHEBI:30616"/>
        <dbReference type="ChEBI" id="CHEBI:47013"/>
        <dbReference type="ChEBI" id="CHEBI:78346"/>
        <dbReference type="ChEBI" id="CHEBI:456216"/>
        <dbReference type="EC" id="2.7.1.15"/>
    </reaction>
</comment>
<dbReference type="PROSITE" id="PS00583">
    <property type="entry name" value="PFKB_KINASES_1"/>
    <property type="match status" value="1"/>
</dbReference>
<evidence type="ECO:0000256" key="6">
    <source>
        <dbReference type="ARBA" id="ARBA00022741"/>
    </source>
</evidence>
<evidence type="ECO:0000256" key="8">
    <source>
        <dbReference type="ARBA" id="ARBA00022840"/>
    </source>
</evidence>
<evidence type="ECO:0000256" key="3">
    <source>
        <dbReference type="ARBA" id="ARBA00016943"/>
    </source>
</evidence>
<feature type="binding site" evidence="12">
    <location>
        <begin position="229"/>
        <end position="234"/>
    </location>
    <ligand>
        <name>ATP</name>
        <dbReference type="ChEBI" id="CHEBI:30616"/>
    </ligand>
</feature>
<dbReference type="AlphaFoldDB" id="A0A7W4J9A7"/>
<dbReference type="PRINTS" id="PR00990">
    <property type="entry name" value="RIBOKINASE"/>
</dbReference>
<feature type="active site" description="Proton acceptor" evidence="12">
    <location>
        <position position="261"/>
    </location>
</feature>
<dbReference type="EMBL" id="JABEQH010000019">
    <property type="protein sequence ID" value="MBB2176961.1"/>
    <property type="molecule type" value="Genomic_DNA"/>
</dbReference>
<evidence type="ECO:0000313" key="15">
    <source>
        <dbReference type="Proteomes" id="UP000561066"/>
    </source>
</evidence>
<name>A0A7W4J9A7_9PROT</name>
<dbReference type="Pfam" id="PF00294">
    <property type="entry name" value="PfkB"/>
    <property type="match status" value="1"/>
</dbReference>
<evidence type="ECO:0000256" key="7">
    <source>
        <dbReference type="ARBA" id="ARBA00022777"/>
    </source>
</evidence>
<comment type="cofactor">
    <cofactor evidence="12">
        <name>Mg(2+)</name>
        <dbReference type="ChEBI" id="CHEBI:18420"/>
    </cofactor>
    <text evidence="12">Requires a divalent cation, most likely magnesium in vivo, as an electrophilic catalyst to aid phosphoryl group transfer. It is the chelate of the metal and the nucleotide that is the actual substrate.</text>
</comment>
<reference evidence="14 15" key="1">
    <citation type="submission" date="2020-04" db="EMBL/GenBank/DDBJ databases">
        <title>Description of novel Gluconacetobacter.</title>
        <authorList>
            <person name="Sombolestani A."/>
        </authorList>
    </citation>
    <scope>NUCLEOTIDE SEQUENCE [LARGE SCALE GENOMIC DNA]</scope>
    <source>
        <strain evidence="14 15">LMG 21312</strain>
    </source>
</reference>
<dbReference type="InterPro" id="IPR029056">
    <property type="entry name" value="Ribokinase-like"/>
</dbReference>
<gene>
    <name evidence="12" type="primary">rbsK</name>
    <name evidence="14" type="ORF">HLH21_13685</name>
</gene>
<keyword evidence="10 12" id="KW-0630">Potassium</keyword>
<evidence type="ECO:0000256" key="5">
    <source>
        <dbReference type="ARBA" id="ARBA00022723"/>
    </source>
</evidence>
<dbReference type="PROSITE" id="PS00584">
    <property type="entry name" value="PFKB_KINASES_2"/>
    <property type="match status" value="1"/>
</dbReference>
<feature type="domain" description="Carbohydrate kinase PfkB" evidence="13">
    <location>
        <begin position="11"/>
        <end position="303"/>
    </location>
</feature>
<comment type="activity regulation">
    <text evidence="12">Activated by a monovalent cation that binds near, but not in, the active site. The most likely occupant of the site in vivo is potassium. Ion binding induces a conformational change that may alter substrate affinity.</text>
</comment>
<evidence type="ECO:0000256" key="2">
    <source>
        <dbReference type="ARBA" id="ARBA00012035"/>
    </source>
</evidence>
<feature type="binding site" evidence="12">
    <location>
        <position position="261"/>
    </location>
    <ligand>
        <name>substrate</name>
    </ligand>
</feature>
<protein>
    <recommendedName>
        <fullName evidence="3 12">Ribokinase</fullName>
        <shortName evidence="12">RK</shortName>
        <ecNumber evidence="2 12">2.7.1.15</ecNumber>
    </recommendedName>
</protein>
<evidence type="ECO:0000256" key="1">
    <source>
        <dbReference type="ARBA" id="ARBA00005380"/>
    </source>
</evidence>
<comment type="similarity">
    <text evidence="12">Belongs to the carbohydrate kinase PfkB family. Ribokinase subfamily.</text>
</comment>
<proteinExistence type="inferred from homology"/>
<dbReference type="UniPathway" id="UPA00916">
    <property type="reaction ID" value="UER00889"/>
</dbReference>
<keyword evidence="5 12" id="KW-0479">Metal-binding</keyword>
<evidence type="ECO:0000313" key="14">
    <source>
        <dbReference type="EMBL" id="MBB2176961.1"/>
    </source>
</evidence>
<feature type="binding site" evidence="12">
    <location>
        <position position="291"/>
    </location>
    <ligand>
        <name>K(+)</name>
        <dbReference type="ChEBI" id="CHEBI:29103"/>
    </ligand>
</feature>
<dbReference type="HAMAP" id="MF_01987">
    <property type="entry name" value="Ribokinase"/>
    <property type="match status" value="1"/>
</dbReference>
<dbReference type="EC" id="2.7.1.15" evidence="2 12"/>
<feature type="binding site" evidence="12">
    <location>
        <position position="193"/>
    </location>
    <ligand>
        <name>ATP</name>
        <dbReference type="ChEBI" id="CHEBI:30616"/>
    </ligand>
</feature>
<feature type="binding site" evidence="12">
    <location>
        <position position="296"/>
    </location>
    <ligand>
        <name>K(+)</name>
        <dbReference type="ChEBI" id="CHEBI:29103"/>
    </ligand>
</feature>
<dbReference type="GO" id="GO:0019303">
    <property type="term" value="P:D-ribose catabolic process"/>
    <property type="evidence" value="ECO:0007669"/>
    <property type="project" value="UniProtKB-UniRule"/>
</dbReference>
<evidence type="ECO:0000259" key="13">
    <source>
        <dbReference type="Pfam" id="PF00294"/>
    </source>
</evidence>
<dbReference type="GO" id="GO:0005524">
    <property type="term" value="F:ATP binding"/>
    <property type="evidence" value="ECO:0007669"/>
    <property type="project" value="UniProtKB-UniRule"/>
</dbReference>
<dbReference type="InterPro" id="IPR002139">
    <property type="entry name" value="Ribo/fructo_kinase"/>
</dbReference>
<evidence type="ECO:0000256" key="11">
    <source>
        <dbReference type="ARBA" id="ARBA00023277"/>
    </source>
</evidence>
<keyword evidence="4 12" id="KW-0808">Transferase</keyword>
<comment type="caution">
    <text evidence="12">Lacks conserved residue(s) required for the propagation of feature annotation.</text>
</comment>
<evidence type="ECO:0000256" key="9">
    <source>
        <dbReference type="ARBA" id="ARBA00022842"/>
    </source>
</evidence>
<comment type="pathway">
    <text evidence="12">Carbohydrate metabolism; D-ribose degradation; D-ribose 5-phosphate from beta-D-ribopyranose: step 2/2.</text>
</comment>
<feature type="binding site" evidence="12">
    <location>
        <position position="257"/>
    </location>
    <ligand>
        <name>K(+)</name>
        <dbReference type="ChEBI" id="CHEBI:29103"/>
    </ligand>
</feature>
<sequence length="315" mass="32218">MPHPESINPPLVVFGSVNIDVVARLEHLPAPGETLHALGAHLGLGGKGANQAVAVARLGSPVVLAGRTGDDMFADYARAALLREGVDPDHLLRTPRHMTGLAMISTDAAGENSIAVAGGANMTMDESDVARLVPLLSANAVVLMQCEIPMDVILAAARRIAAIGALLVLDPAPVPAAGLPDALFGLAGVMTPNETETELLTGLRPHDADSALEAARRLHARGLERAIVKLGARGVVFSDARGHGFVPPFQVAAIDSVAAGDCFNGGLAVALSRRMDLAHATRFAAACGALATTRKGASEAAPTLAEVEALLAAQP</sequence>
<dbReference type="RefSeq" id="WP_182944328.1">
    <property type="nucleotide sequence ID" value="NZ_JABEQH010000019.1"/>
</dbReference>
<dbReference type="SUPFAM" id="SSF53613">
    <property type="entry name" value="Ribokinase-like"/>
    <property type="match status" value="1"/>
</dbReference>
<dbReference type="CDD" id="cd01174">
    <property type="entry name" value="ribokinase"/>
    <property type="match status" value="1"/>
</dbReference>
<comment type="similarity">
    <text evidence="1">Belongs to the carbohydrate kinase pfkB family.</text>
</comment>
<feature type="binding site" evidence="12">
    <location>
        <begin position="260"/>
        <end position="261"/>
    </location>
    <ligand>
        <name>ATP</name>
        <dbReference type="ChEBI" id="CHEBI:30616"/>
    </ligand>
</feature>
<dbReference type="PANTHER" id="PTHR10584">
    <property type="entry name" value="SUGAR KINASE"/>
    <property type="match status" value="1"/>
</dbReference>
<dbReference type="Proteomes" id="UP000561066">
    <property type="component" value="Unassembled WGS sequence"/>
</dbReference>
<comment type="function">
    <text evidence="12">Catalyzes the phosphorylation of ribose at O-5 in a reaction requiring ATP and magnesium. The resulting D-ribose-5-phosphate can then be used either for sythesis of nucleotides, histidine, and tryptophan, or as a component of the pentose phosphate pathway.</text>
</comment>
<dbReference type="GO" id="GO:0046872">
    <property type="term" value="F:metal ion binding"/>
    <property type="evidence" value="ECO:0007669"/>
    <property type="project" value="UniProtKB-KW"/>
</dbReference>
<organism evidence="14 15">
    <name type="scientific">Gluconacetobacter johannae</name>
    <dbReference type="NCBI Taxonomy" id="112140"/>
    <lineage>
        <taxon>Bacteria</taxon>
        <taxon>Pseudomonadati</taxon>
        <taxon>Pseudomonadota</taxon>
        <taxon>Alphaproteobacteria</taxon>
        <taxon>Acetobacterales</taxon>
        <taxon>Acetobacteraceae</taxon>
        <taxon>Gluconacetobacter</taxon>
    </lineage>
</organism>
<feature type="binding site" evidence="12">
    <location>
        <position position="147"/>
    </location>
    <ligand>
        <name>substrate</name>
    </ligand>
</feature>
<comment type="subunit">
    <text evidence="12">Homodimer.</text>
</comment>
<keyword evidence="9 12" id="KW-0460">Magnesium</keyword>
<feature type="binding site" evidence="12">
    <location>
        <position position="255"/>
    </location>
    <ligand>
        <name>K(+)</name>
        <dbReference type="ChEBI" id="CHEBI:29103"/>
    </ligand>
</feature>
<dbReference type="GO" id="GO:0004747">
    <property type="term" value="F:ribokinase activity"/>
    <property type="evidence" value="ECO:0007669"/>
    <property type="project" value="UniProtKB-UniRule"/>
</dbReference>
<keyword evidence="12" id="KW-0963">Cytoplasm</keyword>
<keyword evidence="6 12" id="KW-0547">Nucleotide-binding</keyword>
<dbReference type="GO" id="GO:0005829">
    <property type="term" value="C:cytosol"/>
    <property type="evidence" value="ECO:0007669"/>
    <property type="project" value="TreeGrafter"/>
</dbReference>
<evidence type="ECO:0000256" key="4">
    <source>
        <dbReference type="ARBA" id="ARBA00022679"/>
    </source>
</evidence>
<feature type="binding site" evidence="12">
    <location>
        <begin position="46"/>
        <end position="50"/>
    </location>
    <ligand>
        <name>substrate</name>
    </ligand>
</feature>
<comment type="caution">
    <text evidence="14">The sequence shown here is derived from an EMBL/GenBank/DDBJ whole genome shotgun (WGS) entry which is preliminary data.</text>
</comment>
<evidence type="ECO:0000256" key="10">
    <source>
        <dbReference type="ARBA" id="ARBA00022958"/>
    </source>
</evidence>
<accession>A0A7W4J9A7</accession>
<keyword evidence="7 12" id="KW-0418">Kinase</keyword>
<dbReference type="InterPro" id="IPR011611">
    <property type="entry name" value="PfkB_dom"/>
</dbReference>
<dbReference type="Gene3D" id="3.40.1190.20">
    <property type="match status" value="1"/>
</dbReference>
<keyword evidence="8 12" id="KW-0067">ATP-binding</keyword>
<evidence type="ECO:0000256" key="12">
    <source>
        <dbReference type="HAMAP-Rule" id="MF_01987"/>
    </source>
</evidence>
<dbReference type="InterPro" id="IPR002173">
    <property type="entry name" value="Carboh/pur_kinase_PfkB_CS"/>
</dbReference>
<feature type="binding site" evidence="12">
    <location>
        <position position="294"/>
    </location>
    <ligand>
        <name>K(+)</name>
        <dbReference type="ChEBI" id="CHEBI:29103"/>
    </ligand>
</feature>
<keyword evidence="11 12" id="KW-0119">Carbohydrate metabolism</keyword>
<comment type="subcellular location">
    <subcellularLocation>
        <location evidence="12">Cytoplasm</location>
    </subcellularLocation>
</comment>
<dbReference type="PANTHER" id="PTHR10584:SF166">
    <property type="entry name" value="RIBOKINASE"/>
    <property type="match status" value="1"/>
</dbReference>